<dbReference type="EMBL" id="JADCNL010000005">
    <property type="protein sequence ID" value="KAG0479632.1"/>
    <property type="molecule type" value="Genomic_DNA"/>
</dbReference>
<evidence type="ECO:0000313" key="1">
    <source>
        <dbReference type="EMBL" id="KAG0479632.1"/>
    </source>
</evidence>
<dbReference type="OrthoDB" id="361029at2759"/>
<comment type="caution">
    <text evidence="1">The sequence shown here is derived from an EMBL/GenBank/DDBJ whole genome shotgun (WGS) entry which is preliminary data.</text>
</comment>
<dbReference type="AlphaFoldDB" id="A0A835UZC0"/>
<sequence>MGLFRSFDSNVSFDLSTAAMISSEECEEWEDDEERWVLRRTAGMGFKVGRRRQRRMIRWRQKREEGEGDTCDVHQRMIAERRLNWG</sequence>
<protein>
    <submittedName>
        <fullName evidence="1">Uncharacterized protein</fullName>
    </submittedName>
</protein>
<dbReference type="Proteomes" id="UP000636800">
    <property type="component" value="Chromosome 5"/>
</dbReference>
<reference evidence="1 2" key="1">
    <citation type="journal article" date="2020" name="Nat. Food">
        <title>A phased Vanilla planifolia genome enables genetic improvement of flavour and production.</title>
        <authorList>
            <person name="Hasing T."/>
            <person name="Tang H."/>
            <person name="Brym M."/>
            <person name="Khazi F."/>
            <person name="Huang T."/>
            <person name="Chambers A.H."/>
        </authorList>
    </citation>
    <scope>NUCLEOTIDE SEQUENCE [LARGE SCALE GENOMIC DNA]</scope>
    <source>
        <tissue evidence="1">Leaf</tissue>
    </source>
</reference>
<keyword evidence="2" id="KW-1185">Reference proteome</keyword>
<name>A0A835UZC0_VANPL</name>
<organism evidence="1 2">
    <name type="scientific">Vanilla planifolia</name>
    <name type="common">Vanilla</name>
    <dbReference type="NCBI Taxonomy" id="51239"/>
    <lineage>
        <taxon>Eukaryota</taxon>
        <taxon>Viridiplantae</taxon>
        <taxon>Streptophyta</taxon>
        <taxon>Embryophyta</taxon>
        <taxon>Tracheophyta</taxon>
        <taxon>Spermatophyta</taxon>
        <taxon>Magnoliopsida</taxon>
        <taxon>Liliopsida</taxon>
        <taxon>Asparagales</taxon>
        <taxon>Orchidaceae</taxon>
        <taxon>Vanilloideae</taxon>
        <taxon>Vanilleae</taxon>
        <taxon>Vanilla</taxon>
    </lineage>
</organism>
<accession>A0A835UZC0</accession>
<evidence type="ECO:0000313" key="2">
    <source>
        <dbReference type="Proteomes" id="UP000636800"/>
    </source>
</evidence>
<proteinExistence type="predicted"/>
<gene>
    <name evidence="1" type="ORF">HPP92_010490</name>
</gene>